<reference evidence="1" key="1">
    <citation type="submission" date="2024-12" db="EMBL/GenBank/DDBJ databases">
        <title>Comparative genomics and development of molecular markers within Purpureocillium lilacinum and among Purpureocillium species.</title>
        <authorList>
            <person name="Yeh Z.-Y."/>
            <person name="Ni N.-T."/>
            <person name="Lo P.-H."/>
            <person name="Mushyakhwo K."/>
            <person name="Lin C.-F."/>
            <person name="Nai Y.-S."/>
        </authorList>
    </citation>
    <scope>NUCLEOTIDE SEQUENCE</scope>
    <source>
        <strain evidence="1">NCHU-NPUST-175</strain>
    </source>
</reference>
<gene>
    <name evidence="1" type="ORF">ACCO45_001581</name>
</gene>
<organism evidence="1 2">
    <name type="scientific">Purpureocillium lilacinum</name>
    <name type="common">Paecilomyces lilacinus</name>
    <dbReference type="NCBI Taxonomy" id="33203"/>
    <lineage>
        <taxon>Eukaryota</taxon>
        <taxon>Fungi</taxon>
        <taxon>Dikarya</taxon>
        <taxon>Ascomycota</taxon>
        <taxon>Pezizomycotina</taxon>
        <taxon>Sordariomycetes</taxon>
        <taxon>Hypocreomycetidae</taxon>
        <taxon>Hypocreales</taxon>
        <taxon>Ophiocordycipitaceae</taxon>
        <taxon>Purpureocillium</taxon>
    </lineage>
</organism>
<name>A0ACC4E8S3_PURLI</name>
<dbReference type="Proteomes" id="UP001638806">
    <property type="component" value="Unassembled WGS sequence"/>
</dbReference>
<comment type="caution">
    <text evidence="1">The sequence shown here is derived from an EMBL/GenBank/DDBJ whole genome shotgun (WGS) entry which is preliminary data.</text>
</comment>
<dbReference type="EMBL" id="JBGNUJ010000002">
    <property type="protein sequence ID" value="KAL3964577.1"/>
    <property type="molecule type" value="Genomic_DNA"/>
</dbReference>
<accession>A0ACC4E8S3</accession>
<sequence length="362" mass="39438">MRGHWLTRQTSLLSSAQSRRFPLAELLNPEACKQSTSKQQRRAHPIDASSAHSTPYGCFQIQTKLDICRDCHDERLPKLAPGRRAGPVPAVDPSLVVRAYSSKSYEYIQVSTPKPGVGQVTLNRPKALNALCTPLINELNEALNDFNAADDTSVIVLTGSQKAFAAGADIKEMAPLTFSEAYTKSFIESWSLLTTQIKKPIIAAVSGHALGGGCELAMMCDLIYCTENANFGQPEIKLGTIPGAGGSQRLTRAIGKAKAMELILTGKSFSGAEAERWGIAARTFPTYEALMEETLKLADTIAGYSKVAVQACKEVVNKSQDLPLRDGVEFERRVFHSLFGSQDQKIGMKAFAEKKKAEWTHS</sequence>
<evidence type="ECO:0000313" key="1">
    <source>
        <dbReference type="EMBL" id="KAL3964577.1"/>
    </source>
</evidence>
<evidence type="ECO:0000313" key="2">
    <source>
        <dbReference type="Proteomes" id="UP001638806"/>
    </source>
</evidence>
<protein>
    <submittedName>
        <fullName evidence="1">Uncharacterized protein</fullName>
    </submittedName>
</protein>
<proteinExistence type="predicted"/>
<keyword evidence="2" id="KW-1185">Reference proteome</keyword>